<dbReference type="PANTHER" id="PTHR43806:SF11">
    <property type="entry name" value="CEREVISIN-RELATED"/>
    <property type="match status" value="1"/>
</dbReference>
<dbReference type="Proteomes" id="UP000006620">
    <property type="component" value="Chromosome"/>
</dbReference>
<dbReference type="EMBL" id="CP002869">
    <property type="protein sequence ID" value="AEI42639.1"/>
    <property type="molecule type" value="Genomic_DNA"/>
</dbReference>
<dbReference type="InterPro" id="IPR015500">
    <property type="entry name" value="Peptidase_S8_subtilisin-rel"/>
</dbReference>
<dbReference type="InterPro" id="IPR036852">
    <property type="entry name" value="Peptidase_S8/S53_dom_sf"/>
</dbReference>
<evidence type="ECO:0000256" key="9">
    <source>
        <dbReference type="SAM" id="MobiDB-lite"/>
    </source>
</evidence>
<feature type="region of interest" description="Disordered" evidence="9">
    <location>
        <begin position="603"/>
        <end position="650"/>
    </location>
</feature>
<feature type="compositionally biased region" description="Low complexity" evidence="9">
    <location>
        <begin position="624"/>
        <end position="635"/>
    </location>
</feature>
<feature type="compositionally biased region" description="Gly residues" evidence="9">
    <location>
        <begin position="603"/>
        <end position="623"/>
    </location>
</feature>
<comment type="subcellular location">
    <subcellularLocation>
        <location evidence="1">Secreted</location>
    </subcellularLocation>
</comment>
<feature type="active site" description="Charge relay system" evidence="7">
    <location>
        <position position="536"/>
    </location>
</feature>
<reference evidence="11 12" key="2">
    <citation type="journal article" date="2013" name="Genome Announc.">
        <title>Genome Sequence of Growth-Improving Paenibacillus mucilaginosus Strain KNP414.</title>
        <authorList>
            <person name="Lu J.J."/>
            <person name="Wang J.F."/>
            <person name="Hu X.F."/>
        </authorList>
    </citation>
    <scope>NUCLEOTIDE SEQUENCE [LARGE SCALE GENOMIC DNA]</scope>
    <source>
        <strain evidence="11 12">KNP414</strain>
    </source>
</reference>
<dbReference type="Pfam" id="PF00082">
    <property type="entry name" value="Peptidase_S8"/>
    <property type="match status" value="1"/>
</dbReference>
<accession>F8FDS4</accession>
<evidence type="ECO:0000256" key="5">
    <source>
        <dbReference type="ARBA" id="ARBA00022801"/>
    </source>
</evidence>
<dbReference type="PROSITE" id="PS00138">
    <property type="entry name" value="SUBTILASE_SER"/>
    <property type="match status" value="1"/>
</dbReference>
<dbReference type="KEGG" id="pms:KNP414_04106"/>
<feature type="active site" description="Charge relay system" evidence="7">
    <location>
        <position position="349"/>
    </location>
</feature>
<evidence type="ECO:0000259" key="10">
    <source>
        <dbReference type="Pfam" id="PF00082"/>
    </source>
</evidence>
<dbReference type="GO" id="GO:0005576">
    <property type="term" value="C:extracellular region"/>
    <property type="evidence" value="ECO:0007669"/>
    <property type="project" value="UniProtKB-SubCell"/>
</dbReference>
<keyword evidence="3" id="KW-0964">Secreted</keyword>
<dbReference type="PRINTS" id="PR00723">
    <property type="entry name" value="SUBTILISIN"/>
</dbReference>
<evidence type="ECO:0000256" key="6">
    <source>
        <dbReference type="ARBA" id="ARBA00022825"/>
    </source>
</evidence>
<dbReference type="GO" id="GO:0004252">
    <property type="term" value="F:serine-type endopeptidase activity"/>
    <property type="evidence" value="ECO:0007669"/>
    <property type="project" value="UniProtKB-UniRule"/>
</dbReference>
<dbReference type="AlphaFoldDB" id="F8FDS4"/>
<evidence type="ECO:0000256" key="2">
    <source>
        <dbReference type="ARBA" id="ARBA00011073"/>
    </source>
</evidence>
<dbReference type="PROSITE" id="PS51892">
    <property type="entry name" value="SUBTILASE"/>
    <property type="match status" value="1"/>
</dbReference>
<reference evidence="12" key="1">
    <citation type="submission" date="2011-06" db="EMBL/GenBank/DDBJ databases">
        <title>Complete genome sequence of Paenibacillus mucilaginosus KNP414.</title>
        <authorList>
            <person name="Wang J."/>
            <person name="Hu S."/>
            <person name="Hu X."/>
            <person name="Zhang B."/>
            <person name="Dong D."/>
            <person name="Zhang S."/>
            <person name="Zhao K."/>
            <person name="Wu D."/>
        </authorList>
    </citation>
    <scope>NUCLEOTIDE SEQUENCE [LARGE SCALE GENOMIC DNA]</scope>
    <source>
        <strain evidence="12">KNP414</strain>
    </source>
</reference>
<keyword evidence="6 7" id="KW-0720">Serine protease</keyword>
<dbReference type="PROSITE" id="PS00137">
    <property type="entry name" value="SUBTILASE_HIS"/>
    <property type="match status" value="1"/>
</dbReference>
<keyword evidence="5 7" id="KW-0378">Hydrolase</keyword>
<name>F8FDS4_PAEMK</name>
<proteinExistence type="inferred from homology"/>
<dbReference type="InterPro" id="IPR023828">
    <property type="entry name" value="Peptidase_S8_Ser-AS"/>
</dbReference>
<dbReference type="PANTHER" id="PTHR43806">
    <property type="entry name" value="PEPTIDASE S8"/>
    <property type="match status" value="1"/>
</dbReference>
<feature type="active site" description="Charge relay system" evidence="7">
    <location>
        <position position="382"/>
    </location>
</feature>
<evidence type="ECO:0000313" key="12">
    <source>
        <dbReference type="Proteomes" id="UP000006620"/>
    </source>
</evidence>
<evidence type="ECO:0000256" key="4">
    <source>
        <dbReference type="ARBA" id="ARBA00022670"/>
    </source>
</evidence>
<gene>
    <name evidence="11" type="ordered locus">KNP414_04106</name>
</gene>
<evidence type="ECO:0000313" key="11">
    <source>
        <dbReference type="EMBL" id="AEI42639.1"/>
    </source>
</evidence>
<feature type="domain" description="Peptidase S8/S53" evidence="10">
    <location>
        <begin position="341"/>
        <end position="584"/>
    </location>
</feature>
<dbReference type="GO" id="GO:0006508">
    <property type="term" value="P:proteolysis"/>
    <property type="evidence" value="ECO:0007669"/>
    <property type="project" value="UniProtKB-KW"/>
</dbReference>
<dbReference type="Gene3D" id="3.40.50.200">
    <property type="entry name" value="Peptidase S8/S53 domain"/>
    <property type="match status" value="1"/>
</dbReference>
<organism evidence="11 12">
    <name type="scientific">Paenibacillus mucilaginosus (strain KNP414)</name>
    <dbReference type="NCBI Taxonomy" id="1036673"/>
    <lineage>
        <taxon>Bacteria</taxon>
        <taxon>Bacillati</taxon>
        <taxon>Bacillota</taxon>
        <taxon>Bacilli</taxon>
        <taxon>Bacillales</taxon>
        <taxon>Paenibacillaceae</taxon>
        <taxon>Paenibacillus</taxon>
    </lineage>
</organism>
<dbReference type="HOGENOM" id="CLU_028018_0_0_9"/>
<dbReference type="PROSITE" id="PS00136">
    <property type="entry name" value="SUBTILASE_ASP"/>
    <property type="match status" value="1"/>
</dbReference>
<dbReference type="InterPro" id="IPR034084">
    <property type="entry name" value="Thermitase-like_dom"/>
</dbReference>
<keyword evidence="4 7" id="KW-0645">Protease</keyword>
<comment type="similarity">
    <text evidence="2 7 8">Belongs to the peptidase S8 family.</text>
</comment>
<protein>
    <submittedName>
        <fullName evidence="11">Subtilisin-type proteinase</fullName>
    </submittedName>
</protein>
<evidence type="ECO:0000256" key="1">
    <source>
        <dbReference type="ARBA" id="ARBA00004613"/>
    </source>
</evidence>
<dbReference type="InterPro" id="IPR023827">
    <property type="entry name" value="Peptidase_S8_Asp-AS"/>
</dbReference>
<dbReference type="SUPFAM" id="SSF52743">
    <property type="entry name" value="Subtilisin-like"/>
    <property type="match status" value="1"/>
</dbReference>
<evidence type="ECO:0000256" key="7">
    <source>
        <dbReference type="PROSITE-ProRule" id="PRU01240"/>
    </source>
</evidence>
<dbReference type="PATRIC" id="fig|1036673.3.peg.3781"/>
<evidence type="ECO:0000256" key="3">
    <source>
        <dbReference type="ARBA" id="ARBA00022525"/>
    </source>
</evidence>
<dbReference type="CDD" id="cd07484">
    <property type="entry name" value="Peptidases_S8_Thermitase_like"/>
    <property type="match status" value="1"/>
</dbReference>
<dbReference type="InterPro" id="IPR050131">
    <property type="entry name" value="Peptidase_S8_subtilisin-like"/>
</dbReference>
<sequence length="650" mass="69436">MWKHAMTLMLIVVGVALLFPRGEEKAKVTPPEEITPAAEMRMKQATLNSDMALTDELCRTQCSMELRRIAQGAKARSGEDNRSMLQTLRKEHPHMELLLVTRRGEGMDRVAAAAGSLKPDVRTAAAAHVAKAKIAVDSGRSYQSPPVKADGGTYLIVGEPEAGGSAGVIGVVRQHILQQVADHQKKNLRIETYPSDGHYKIESVDARTLQDVKVDHPEDNEGTSHYHKNQVVVRFKQVPSETDFEKMKQEIGGGTVQKLGYTYVFESSKMEAKQLMDYFKKWNVAYSEPHFLYLTNQDAAVEPAADPTAVLTPNDSLYRRYQYNLPEIATEAGWNVSKGSSDVIVAVVDTGVDLDHPDLKDQLVSGINIVDPNSKPYDDVGHGTHVAGVIGALTNNNLGVAGMSWYNRIMPIKVLDQTGAGSTYAVAQGIIWATDHGAKVINMSLGNYADAEFLHDAIRYAFDRDVVLVAASGNDNTERPGFPAAYPEVLGVAAVDANKAKATFSNYGDYISVTAPGVSIASTYPQNQYAALSGTSMASPHAAALAGLIRSVNPALKNTEVMDIMKSTSGDLGTPGHDRYYGHGLIDVAAALRAAAAAGAGTGGDAAGGAGTAAGTETAGGGTAAESASPAADAGMTQEEWEEWVRQMFQ</sequence>
<evidence type="ECO:0000256" key="8">
    <source>
        <dbReference type="RuleBase" id="RU003355"/>
    </source>
</evidence>
<dbReference type="InterPro" id="IPR000209">
    <property type="entry name" value="Peptidase_S8/S53_dom"/>
</dbReference>
<dbReference type="RefSeq" id="WP_013917795.1">
    <property type="nucleotide sequence ID" value="NC_015690.1"/>
</dbReference>
<dbReference type="InterPro" id="IPR022398">
    <property type="entry name" value="Peptidase_S8_His-AS"/>
</dbReference>